<keyword evidence="2" id="KW-0433">Leucine-rich repeat</keyword>
<dbReference type="InterPro" id="IPR001611">
    <property type="entry name" value="Leu-rich_rpt"/>
</dbReference>
<dbReference type="GO" id="GO:0005829">
    <property type="term" value="C:cytosol"/>
    <property type="evidence" value="ECO:0007669"/>
    <property type="project" value="TreeGrafter"/>
</dbReference>
<dbReference type="PANTHER" id="PTHR24113">
    <property type="entry name" value="RAN GTPASE-ACTIVATING PROTEIN 1"/>
    <property type="match status" value="1"/>
</dbReference>
<organism evidence="5">
    <name type="scientific">Chromera velia CCMP2878</name>
    <dbReference type="NCBI Taxonomy" id="1169474"/>
    <lineage>
        <taxon>Eukaryota</taxon>
        <taxon>Sar</taxon>
        <taxon>Alveolata</taxon>
        <taxon>Colpodellida</taxon>
        <taxon>Chromeraceae</taxon>
        <taxon>Chromera</taxon>
    </lineage>
</organism>
<keyword evidence="3" id="KW-0677">Repeat</keyword>
<dbReference type="Gene3D" id="3.80.10.10">
    <property type="entry name" value="Ribonuclease Inhibitor"/>
    <property type="match status" value="3"/>
</dbReference>
<dbReference type="SMART" id="SM00369">
    <property type="entry name" value="LRR_TYP"/>
    <property type="match status" value="3"/>
</dbReference>
<evidence type="ECO:0000256" key="1">
    <source>
        <dbReference type="ARBA" id="ARBA00022468"/>
    </source>
</evidence>
<dbReference type="SUPFAM" id="SSF52047">
    <property type="entry name" value="RNI-like"/>
    <property type="match status" value="2"/>
</dbReference>
<evidence type="ECO:0000256" key="4">
    <source>
        <dbReference type="SAM" id="MobiDB-lite"/>
    </source>
</evidence>
<dbReference type="GO" id="GO:0005096">
    <property type="term" value="F:GTPase activator activity"/>
    <property type="evidence" value="ECO:0007669"/>
    <property type="project" value="UniProtKB-KW"/>
</dbReference>
<proteinExistence type="predicted"/>
<dbReference type="InterPro" id="IPR027038">
    <property type="entry name" value="RanGap"/>
</dbReference>
<sequence>MSQSTTNVESSPPGAPLLCPPDGGFSLQSPNFLNDALLAGEEDSRQSRGTSAQRMDSELSVLFEHARPSGEAISELASNRSGYGVAWLLLEFKRKGRTDFPLQNLDLSSFSLSASKLKLLLTSIRKGPNVLLETLKCGAHVCRDPCLPVLLELFLPPQGEGPDGLPGVRSKTLSLSDCDLGPAAPSIFNVLPESLEHLGLSENRLRKAAMEGLGSLLSSGRLPALLSLDLSDNPLGPSGVRALAEGICSASRPFALKSLKLSRTRAKAEGVEALAQALKAKETTNGLQILDLEGNKMMAEGLKHLVSALSARSVPHLRVLILKGNSLSHVTPVERDYSPIRQLLCTSVLAELEELDLSSNVLFDIYAAATAPVVAGAAASLAFPGRFPKLRRLDLGGPFWSQMSAEQLLAFATALQVDGAPSLEELVIPRTGGNVGESPEGVVAFANAINAGRLSQLTSLTLQNRSDMTGESFAAFSRSLSTGKTPLLQTLDVEMHNGHAEKGVEAIAETIQGGELSLLRTFRLDLRGRLSIVTDSGAIWKLGASLGCGGCPALQTLELNWREEGDVGIGGLAQGLGEGGLPCLEDLSLDVKCWGEGEGSGFVDFGEVLSTGKVPSLRTLTIALGPCDSVPFLCEGLSRGRMGPRVQVDLGLSGDGNIDEAVTRLADLIREGKFSSLQKIAFKGFYMLSESGGEMLGEALTHADACMNSLEEIFIEKQSSESVVSLLKGLCRGAGRLPALESLRCPPIDSQGAECLHALVNGAKIPALRDLKWVGMGGVESLTAALNSPNISALRELEVGLCLTACGGSFPGGAVAAVKVFSTALSSGNLRRLEELCVRTVRAPEATLALCEGLNSGKMSSLRKLQLHEVSLETEGAKALSEVVLAEKLPCLRTLVATSTRLTDAGFQALAEAWMSQPPPPLERLHIQYNNLTGGVTDILLKLLESDCLPALENVKLYSNYGMDEHARSLLSVAFPEVIDFGSW</sequence>
<dbReference type="Pfam" id="PF13516">
    <property type="entry name" value="LRR_6"/>
    <property type="match status" value="1"/>
</dbReference>
<protein>
    <submittedName>
        <fullName evidence="5">Uncharacterized protein</fullName>
    </submittedName>
</protein>
<evidence type="ECO:0000256" key="2">
    <source>
        <dbReference type="ARBA" id="ARBA00022614"/>
    </source>
</evidence>
<reference evidence="5" key="1">
    <citation type="submission" date="2014-11" db="EMBL/GenBank/DDBJ databases">
        <authorList>
            <person name="Otto D Thomas"/>
            <person name="Naeem Raeece"/>
        </authorList>
    </citation>
    <scope>NUCLEOTIDE SEQUENCE</scope>
</reference>
<dbReference type="InterPro" id="IPR003591">
    <property type="entry name" value="Leu-rich_rpt_typical-subtyp"/>
</dbReference>
<keyword evidence="1" id="KW-0343">GTPase activation</keyword>
<dbReference type="EMBL" id="CDMZ01001045">
    <property type="protein sequence ID" value="CEM26230.1"/>
    <property type="molecule type" value="Genomic_DNA"/>
</dbReference>
<feature type="compositionally biased region" description="Polar residues" evidence="4">
    <location>
        <begin position="1"/>
        <end position="10"/>
    </location>
</feature>
<gene>
    <name evidence="5" type="ORF">Cvel_21068</name>
</gene>
<accession>A0A0G4GAV6</accession>
<dbReference type="GO" id="GO:0006913">
    <property type="term" value="P:nucleocytoplasmic transport"/>
    <property type="evidence" value="ECO:0007669"/>
    <property type="project" value="TreeGrafter"/>
</dbReference>
<dbReference type="GO" id="GO:0031267">
    <property type="term" value="F:small GTPase binding"/>
    <property type="evidence" value="ECO:0007669"/>
    <property type="project" value="TreeGrafter"/>
</dbReference>
<dbReference type="GO" id="GO:0048471">
    <property type="term" value="C:perinuclear region of cytoplasm"/>
    <property type="evidence" value="ECO:0007669"/>
    <property type="project" value="TreeGrafter"/>
</dbReference>
<dbReference type="SMART" id="SM00368">
    <property type="entry name" value="LRR_RI"/>
    <property type="match status" value="6"/>
</dbReference>
<name>A0A0G4GAV6_9ALVE</name>
<dbReference type="VEuPathDB" id="CryptoDB:Cvel_21068"/>
<dbReference type="AlphaFoldDB" id="A0A0G4GAV6"/>
<evidence type="ECO:0000313" key="5">
    <source>
        <dbReference type="EMBL" id="CEM26230.1"/>
    </source>
</evidence>
<dbReference type="InterPro" id="IPR032675">
    <property type="entry name" value="LRR_dom_sf"/>
</dbReference>
<dbReference type="GO" id="GO:0005634">
    <property type="term" value="C:nucleus"/>
    <property type="evidence" value="ECO:0007669"/>
    <property type="project" value="TreeGrafter"/>
</dbReference>
<dbReference type="PhylomeDB" id="A0A0G4GAV6"/>
<dbReference type="PANTHER" id="PTHR24113:SF12">
    <property type="entry name" value="RAN GTPASE-ACTIVATING PROTEIN 1"/>
    <property type="match status" value="1"/>
</dbReference>
<feature type="region of interest" description="Disordered" evidence="4">
    <location>
        <begin position="1"/>
        <end position="25"/>
    </location>
</feature>
<evidence type="ECO:0000256" key="3">
    <source>
        <dbReference type="ARBA" id="ARBA00022737"/>
    </source>
</evidence>